<dbReference type="PROSITE" id="PS51257">
    <property type="entry name" value="PROKAR_LIPOPROTEIN"/>
    <property type="match status" value="1"/>
</dbReference>
<dbReference type="FunFam" id="1.10.1040.10:FF:000017">
    <property type="entry name" value="2-dehydropantoate 2-reductase"/>
    <property type="match status" value="1"/>
</dbReference>
<comment type="similarity">
    <text evidence="1 4">Belongs to the ketopantoate reductase family.</text>
</comment>
<keyword evidence="4" id="KW-0566">Pantothenate biosynthesis</keyword>
<evidence type="ECO:0000256" key="1">
    <source>
        <dbReference type="ARBA" id="ARBA00007870"/>
    </source>
</evidence>
<accession>A8RRN7</accession>
<dbReference type="Proteomes" id="UP000005396">
    <property type="component" value="Unassembled WGS sequence"/>
</dbReference>
<dbReference type="Pfam" id="PF08546">
    <property type="entry name" value="ApbA_C"/>
    <property type="match status" value="1"/>
</dbReference>
<dbReference type="eggNOG" id="COG1893">
    <property type="taxonomic scope" value="Bacteria"/>
</dbReference>
<dbReference type="Gene3D" id="1.10.1040.10">
    <property type="entry name" value="N-(1-d-carboxylethyl)-l-norvaline Dehydrogenase, domain 2"/>
    <property type="match status" value="1"/>
</dbReference>
<dbReference type="SUPFAM" id="SSF51735">
    <property type="entry name" value="NAD(P)-binding Rossmann-fold domains"/>
    <property type="match status" value="1"/>
</dbReference>
<evidence type="ECO:0000259" key="5">
    <source>
        <dbReference type="Pfam" id="PF02558"/>
    </source>
</evidence>
<dbReference type="Pfam" id="PF02558">
    <property type="entry name" value="ApbA"/>
    <property type="match status" value="1"/>
</dbReference>
<reference evidence="7 8" key="1">
    <citation type="submission" date="2007-08" db="EMBL/GenBank/DDBJ databases">
        <authorList>
            <person name="Fulton L."/>
            <person name="Clifton S."/>
            <person name="Fulton B."/>
            <person name="Xu J."/>
            <person name="Minx P."/>
            <person name="Pepin K.H."/>
            <person name="Johnson M."/>
            <person name="Thiruvilangam P."/>
            <person name="Bhonagiri V."/>
            <person name="Nash W.E."/>
            <person name="Mardis E.R."/>
            <person name="Wilson R.K."/>
        </authorList>
    </citation>
    <scope>NUCLEOTIDE SEQUENCE [LARGE SCALE GENOMIC DNA]</scope>
    <source>
        <strain evidence="8">ATCC BAA-613 / DSM 15670 / CCUG 46953 / JCM 12243 / WAL 16351</strain>
    </source>
</reference>
<organism evidence="7 8">
    <name type="scientific">Enterocloster bolteae (strain ATCC BAA-613 / DSM 15670 / CCUG 46953 / JCM 12243 / WAL 16351)</name>
    <name type="common">Clostridium bolteae</name>
    <dbReference type="NCBI Taxonomy" id="411902"/>
    <lineage>
        <taxon>Bacteria</taxon>
        <taxon>Bacillati</taxon>
        <taxon>Bacillota</taxon>
        <taxon>Clostridia</taxon>
        <taxon>Lachnospirales</taxon>
        <taxon>Lachnospiraceae</taxon>
        <taxon>Enterocloster</taxon>
    </lineage>
</organism>
<dbReference type="GO" id="GO:0015940">
    <property type="term" value="P:pantothenate biosynthetic process"/>
    <property type="evidence" value="ECO:0007669"/>
    <property type="project" value="UniProtKB-UniPathway"/>
</dbReference>
<dbReference type="GO" id="GO:0008677">
    <property type="term" value="F:2-dehydropantoate 2-reductase activity"/>
    <property type="evidence" value="ECO:0007669"/>
    <property type="project" value="UniProtKB-EC"/>
</dbReference>
<keyword evidence="2 4" id="KW-0521">NADP</keyword>
<evidence type="ECO:0000256" key="4">
    <source>
        <dbReference type="RuleBase" id="RU362068"/>
    </source>
</evidence>
<name>A8RRN7_ENTBW</name>
<dbReference type="EMBL" id="ABCC02000028">
    <property type="protein sequence ID" value="EDP16715.1"/>
    <property type="molecule type" value="Genomic_DNA"/>
</dbReference>
<protein>
    <recommendedName>
        <fullName evidence="4">2-dehydropantoate 2-reductase</fullName>
        <ecNumber evidence="4">1.1.1.169</ecNumber>
    </recommendedName>
    <alternativeName>
        <fullName evidence="4">Ketopantoate reductase</fullName>
    </alternativeName>
</protein>
<keyword evidence="3 4" id="KW-0560">Oxidoreductase</keyword>
<feature type="domain" description="Ketopantoate reductase N-terminal" evidence="5">
    <location>
        <begin position="18"/>
        <end position="144"/>
    </location>
</feature>
<gene>
    <name evidence="7" type="ORF">CLOBOL_03049</name>
</gene>
<evidence type="ECO:0000313" key="7">
    <source>
        <dbReference type="EMBL" id="EDP16715.1"/>
    </source>
</evidence>
<dbReference type="InterPro" id="IPR051402">
    <property type="entry name" value="KPR-Related"/>
</dbReference>
<comment type="pathway">
    <text evidence="4">Cofactor biosynthesis; (R)-pantothenate biosynthesis; (R)-pantoate from 3-methyl-2-oxobutanoate: step 2/2.</text>
</comment>
<dbReference type="InterPro" id="IPR013332">
    <property type="entry name" value="KPR_N"/>
</dbReference>
<dbReference type="AlphaFoldDB" id="A8RRN7"/>
<dbReference type="PANTHER" id="PTHR21708">
    <property type="entry name" value="PROBABLE 2-DEHYDROPANTOATE 2-REDUCTASE"/>
    <property type="match status" value="1"/>
</dbReference>
<dbReference type="Gene3D" id="3.40.50.720">
    <property type="entry name" value="NAD(P)-binding Rossmann-like Domain"/>
    <property type="match status" value="1"/>
</dbReference>
<dbReference type="HOGENOM" id="CLU_031468_6_0_9"/>
<evidence type="ECO:0000259" key="6">
    <source>
        <dbReference type="Pfam" id="PF08546"/>
    </source>
</evidence>
<comment type="function">
    <text evidence="4">Catalyzes the NADPH-dependent reduction of ketopantoate into pantoic acid.</text>
</comment>
<dbReference type="EC" id="1.1.1.169" evidence="4"/>
<dbReference type="PaxDb" id="411902-CLOBOL_03049"/>
<evidence type="ECO:0000313" key="8">
    <source>
        <dbReference type="Proteomes" id="UP000005396"/>
    </source>
</evidence>
<dbReference type="InterPro" id="IPR036291">
    <property type="entry name" value="NAD(P)-bd_dom_sf"/>
</dbReference>
<proteinExistence type="inferred from homology"/>
<dbReference type="SUPFAM" id="SSF48179">
    <property type="entry name" value="6-phosphogluconate dehydrogenase C-terminal domain-like"/>
    <property type="match status" value="1"/>
</dbReference>
<dbReference type="NCBIfam" id="TIGR00745">
    <property type="entry name" value="apbA_panE"/>
    <property type="match status" value="1"/>
</dbReference>
<dbReference type="InterPro" id="IPR013328">
    <property type="entry name" value="6PGD_dom2"/>
</dbReference>
<dbReference type="GO" id="GO:0005737">
    <property type="term" value="C:cytoplasm"/>
    <property type="evidence" value="ECO:0007669"/>
    <property type="project" value="TreeGrafter"/>
</dbReference>
<evidence type="ECO:0000256" key="3">
    <source>
        <dbReference type="ARBA" id="ARBA00023002"/>
    </source>
</evidence>
<dbReference type="InterPro" id="IPR013752">
    <property type="entry name" value="KPA_reductase"/>
</dbReference>
<dbReference type="InterPro" id="IPR008927">
    <property type="entry name" value="6-PGluconate_DH-like_C_sf"/>
</dbReference>
<reference evidence="7 8" key="2">
    <citation type="submission" date="2007-09" db="EMBL/GenBank/DDBJ databases">
        <title>Draft genome sequence of Clostridium bolteae (ATCC BAA-613).</title>
        <authorList>
            <person name="Sudarsanam P."/>
            <person name="Ley R."/>
            <person name="Guruge J."/>
            <person name="Turnbaugh P.J."/>
            <person name="Mahowald M."/>
            <person name="Liep D."/>
            <person name="Gordon J."/>
        </authorList>
    </citation>
    <scope>NUCLEOTIDE SEQUENCE [LARGE SCALE GENOMIC DNA]</scope>
    <source>
        <strain evidence="8">ATCC BAA-613 / DSM 15670 / CCUG 46953 / JCM 12243 / WAL 16351</strain>
    </source>
</reference>
<evidence type="ECO:0000256" key="2">
    <source>
        <dbReference type="ARBA" id="ARBA00022857"/>
    </source>
</evidence>
<comment type="catalytic activity">
    <reaction evidence="4">
        <text>(R)-pantoate + NADP(+) = 2-dehydropantoate + NADPH + H(+)</text>
        <dbReference type="Rhea" id="RHEA:16233"/>
        <dbReference type="ChEBI" id="CHEBI:11561"/>
        <dbReference type="ChEBI" id="CHEBI:15378"/>
        <dbReference type="ChEBI" id="CHEBI:15980"/>
        <dbReference type="ChEBI" id="CHEBI:57783"/>
        <dbReference type="ChEBI" id="CHEBI:58349"/>
        <dbReference type="EC" id="1.1.1.169"/>
    </reaction>
</comment>
<dbReference type="UniPathway" id="UPA00028">
    <property type="reaction ID" value="UER00004"/>
</dbReference>
<feature type="domain" description="Ketopantoate reductase C-terminal" evidence="6">
    <location>
        <begin position="189"/>
        <end position="312"/>
    </location>
</feature>
<dbReference type="InterPro" id="IPR003710">
    <property type="entry name" value="ApbA"/>
</dbReference>
<dbReference type="PANTHER" id="PTHR21708:SF26">
    <property type="entry name" value="2-DEHYDROPANTOATE 2-REDUCTASE"/>
    <property type="match status" value="1"/>
</dbReference>
<sequence length="320" mass="35465">MKEGIRMNQKREIRTVSLIGLGAIGCFLASHLGPLMGDNLRVIAGGSRRERLEQEGVMVNGVRHHFNIVSPEETCGQDYPDLAIIITKFPALSQALEDMRNQIGPDTLIMAPLNGVEAEEKVAAVFGWDNLLYSLAKVSVVMKDGCASFNPKVARIEMGEKHNETVSPRVQAVKELFEGAGIRTVVPEDMERAIWYKYMCNVSENQSAAVLGIPFGAWSVSADANFIREKLMREVIAIAQKKGIDLSEKDMEKQASVLKDVPPKNKPSTLQDIEAGRKTEVEMFGGTIIRMGRELGVPTPYNEMFYHGIKVLEQKNEGLF</sequence>
<comment type="caution">
    <text evidence="7">The sequence shown here is derived from an EMBL/GenBank/DDBJ whole genome shotgun (WGS) entry which is preliminary data.</text>
</comment>